<dbReference type="PROSITE" id="PS50893">
    <property type="entry name" value="ABC_TRANSPORTER_2"/>
    <property type="match status" value="2"/>
</dbReference>
<reference evidence="13" key="1">
    <citation type="submission" date="2010-06" db="EMBL/GenBank/DDBJ databases">
        <authorList>
            <person name="Jiang H."/>
            <person name="Abraham K."/>
            <person name="Ali S."/>
            <person name="Alsbrooks S.L."/>
            <person name="Anim B.N."/>
            <person name="Anosike U.S."/>
            <person name="Attaway T."/>
            <person name="Bandaranaike D.P."/>
            <person name="Battles P.K."/>
            <person name="Bell S.N."/>
            <person name="Bell A.V."/>
            <person name="Beltran B."/>
            <person name="Bickham C."/>
            <person name="Bustamante Y."/>
            <person name="Caleb T."/>
            <person name="Canada A."/>
            <person name="Cardenas V."/>
            <person name="Carter K."/>
            <person name="Chacko J."/>
            <person name="Chandrabose M.N."/>
            <person name="Chavez D."/>
            <person name="Chavez A."/>
            <person name="Chen L."/>
            <person name="Chu H.-S."/>
            <person name="Claassen K.J."/>
            <person name="Cockrell R."/>
            <person name="Collins M."/>
            <person name="Cooper J.A."/>
            <person name="Cree A."/>
            <person name="Curry S.M."/>
            <person name="Da Y."/>
            <person name="Dao M.D."/>
            <person name="Das B."/>
            <person name="Davila M.-L."/>
            <person name="Davy-Carroll L."/>
            <person name="Denson S."/>
            <person name="Dinh H."/>
            <person name="Ebong V.E."/>
            <person name="Edwards J.R."/>
            <person name="Egan A."/>
            <person name="El-Daye J."/>
            <person name="Escobedo L."/>
            <person name="Fernandez S."/>
            <person name="Fernando P.R."/>
            <person name="Flagg N."/>
            <person name="Forbes L.D."/>
            <person name="Fowler R.G."/>
            <person name="Fu Q."/>
            <person name="Gabisi R.A."/>
            <person name="Ganer J."/>
            <person name="Garbino Pronczuk A."/>
            <person name="Garcia R.M."/>
            <person name="Garner T."/>
            <person name="Garrett T.E."/>
            <person name="Gonzalez D.A."/>
            <person name="Hamid H."/>
            <person name="Hawkins E.S."/>
            <person name="Hirani K."/>
            <person name="Hogues M.E."/>
            <person name="Hollins B."/>
            <person name="Hsiao C.-H."/>
            <person name="Jabil R."/>
            <person name="James M.L."/>
            <person name="Jhangiani S.N."/>
            <person name="Johnson B."/>
            <person name="Johnson Q."/>
            <person name="Joshi V."/>
            <person name="Kalu J.B."/>
            <person name="Kam C."/>
            <person name="Kashfia A."/>
            <person name="Keebler J."/>
            <person name="Kisamo H."/>
            <person name="Kovar C.L."/>
            <person name="Lago L.A."/>
            <person name="Lai C.-Y."/>
            <person name="Laidlaw J."/>
            <person name="Lara F."/>
            <person name="Le T.-K."/>
            <person name="Lee S.L."/>
            <person name="Legall F.H."/>
            <person name="Lemon S.J."/>
            <person name="Lewis L.R."/>
            <person name="Li B."/>
            <person name="Liu Y."/>
            <person name="Liu Y.-S."/>
            <person name="Lopez J."/>
            <person name="Lozado R.J."/>
            <person name="Lu J."/>
            <person name="Madu R.C."/>
            <person name="Maheshwari M."/>
            <person name="Maheshwari R."/>
            <person name="Malloy K."/>
            <person name="Martinez E."/>
            <person name="Mathew T."/>
            <person name="Mercado I.C."/>
            <person name="Mercado C."/>
            <person name="Meyer B."/>
            <person name="Montgomery K."/>
            <person name="Morgan M.B."/>
            <person name="Munidasa M."/>
            <person name="Nazareth L.V."/>
            <person name="Nelson J."/>
            <person name="Ng B.M."/>
            <person name="Nguyen N.B."/>
            <person name="Nguyen P.Q."/>
            <person name="Nguyen T."/>
            <person name="Obregon M."/>
            <person name="Okwuonu G.O."/>
            <person name="Onwere C.G."/>
            <person name="Orozco G."/>
            <person name="Parra A."/>
            <person name="Patel S."/>
            <person name="Patil S."/>
            <person name="Perez A."/>
            <person name="Perez Y."/>
            <person name="Pham C."/>
            <person name="Primus E.L."/>
            <person name="Pu L.-L."/>
            <person name="Puazo M."/>
            <person name="Qin X."/>
            <person name="Quiroz J.B."/>
            <person name="Reese J."/>
            <person name="Richards S."/>
            <person name="Rives C.M."/>
            <person name="Robberts R."/>
            <person name="Ruiz S.J."/>
            <person name="Ruiz M.J."/>
            <person name="Santibanez J."/>
            <person name="Schneider B.W."/>
            <person name="Sisson I."/>
            <person name="Smith M."/>
            <person name="Sodergren E."/>
            <person name="Song X.-Z."/>
            <person name="Song B.B."/>
            <person name="Summersgill H."/>
            <person name="Thelus R."/>
            <person name="Thornton R.D."/>
            <person name="Trejos Z.Y."/>
            <person name="Usmani K."/>
            <person name="Vattathil S."/>
            <person name="Villasana D."/>
            <person name="Walker D.L."/>
            <person name="Wang S."/>
            <person name="Wang K."/>
            <person name="White C.S."/>
            <person name="Williams A.C."/>
            <person name="Williamson J."/>
            <person name="Wilson K."/>
            <person name="Woghiren I.O."/>
            <person name="Woodworth J.R."/>
            <person name="Worley K.C."/>
            <person name="Wright R.A."/>
            <person name="Wu W."/>
            <person name="Young L."/>
            <person name="Zhang L."/>
            <person name="Zhang J."/>
            <person name="Zhu Y."/>
            <person name="Muzny D.M."/>
            <person name="Weinstock G."/>
            <person name="Gibbs R.A."/>
        </authorList>
    </citation>
    <scope>NUCLEOTIDE SEQUENCE [LARGE SCALE GENOMIC DNA]</scope>
    <source>
        <strain evidence="13">LSR1</strain>
    </source>
</reference>
<name>A0A8R2H9Y3_ACYPI</name>
<dbReference type="GeneID" id="100166328"/>
<feature type="region of interest" description="Disordered" evidence="8">
    <location>
        <begin position="1331"/>
        <end position="1351"/>
    </location>
</feature>
<dbReference type="Gene3D" id="1.20.1560.10">
    <property type="entry name" value="ABC transporter type 1, transmembrane domain"/>
    <property type="match status" value="2"/>
</dbReference>
<dbReference type="CDD" id="cd03244">
    <property type="entry name" value="ABCC_MRP_domain2"/>
    <property type="match status" value="1"/>
</dbReference>
<dbReference type="RefSeq" id="XP_016664300.1">
    <property type="nucleotide sequence ID" value="XM_016808811.1"/>
</dbReference>
<dbReference type="Proteomes" id="UP000007819">
    <property type="component" value="Chromosome A2"/>
</dbReference>
<dbReference type="GO" id="GO:0016887">
    <property type="term" value="F:ATP hydrolysis activity"/>
    <property type="evidence" value="ECO:0007669"/>
    <property type="project" value="InterPro"/>
</dbReference>
<dbReference type="OrthoDB" id="6500128at2759"/>
<proteinExistence type="predicted"/>
<feature type="transmembrane region" description="Helical" evidence="9">
    <location>
        <begin position="980"/>
        <end position="1001"/>
    </location>
</feature>
<evidence type="ECO:0000256" key="3">
    <source>
        <dbReference type="ARBA" id="ARBA00022692"/>
    </source>
</evidence>
<feature type="transmembrane region" description="Helical" evidence="9">
    <location>
        <begin position="209"/>
        <end position="231"/>
    </location>
</feature>
<dbReference type="InterPro" id="IPR003593">
    <property type="entry name" value="AAA+_ATPase"/>
</dbReference>
<dbReference type="FunFam" id="3.40.50.300:FF:000163">
    <property type="entry name" value="Multidrug resistance-associated protein member 4"/>
    <property type="match status" value="1"/>
</dbReference>
<dbReference type="FunFam" id="1.20.1560.10:FF:000014">
    <property type="entry name" value="Multidrug resistance-associated protein member 4"/>
    <property type="match status" value="1"/>
</dbReference>
<dbReference type="EnsemblMetazoa" id="XM_008190346.3">
    <property type="protein sequence ID" value="XP_008188568.1"/>
    <property type="gene ID" value="LOC100166328"/>
</dbReference>
<evidence type="ECO:0000256" key="4">
    <source>
        <dbReference type="ARBA" id="ARBA00022741"/>
    </source>
</evidence>
<feature type="transmembrane region" description="Helical" evidence="9">
    <location>
        <begin position="93"/>
        <end position="115"/>
    </location>
</feature>
<evidence type="ECO:0000313" key="13">
    <source>
        <dbReference type="Proteomes" id="UP000007819"/>
    </source>
</evidence>
<keyword evidence="2" id="KW-0813">Transport</keyword>
<organism evidence="12 13">
    <name type="scientific">Acyrthosiphon pisum</name>
    <name type="common">Pea aphid</name>
    <dbReference type="NCBI Taxonomy" id="7029"/>
    <lineage>
        <taxon>Eukaryota</taxon>
        <taxon>Metazoa</taxon>
        <taxon>Ecdysozoa</taxon>
        <taxon>Arthropoda</taxon>
        <taxon>Hexapoda</taxon>
        <taxon>Insecta</taxon>
        <taxon>Pterygota</taxon>
        <taxon>Neoptera</taxon>
        <taxon>Paraneoptera</taxon>
        <taxon>Hemiptera</taxon>
        <taxon>Sternorrhyncha</taxon>
        <taxon>Aphidomorpha</taxon>
        <taxon>Aphidoidea</taxon>
        <taxon>Aphididae</taxon>
        <taxon>Macrosiphini</taxon>
        <taxon>Acyrthosiphon</taxon>
    </lineage>
</organism>
<dbReference type="PROSITE" id="PS50929">
    <property type="entry name" value="ABC_TM1F"/>
    <property type="match status" value="2"/>
</dbReference>
<evidence type="ECO:0000259" key="10">
    <source>
        <dbReference type="PROSITE" id="PS50893"/>
    </source>
</evidence>
<evidence type="ECO:0008006" key="14">
    <source>
        <dbReference type="Google" id="ProtNLM"/>
    </source>
</evidence>
<feature type="transmembrane region" description="Helical" evidence="9">
    <location>
        <begin position="135"/>
        <end position="155"/>
    </location>
</feature>
<feature type="transmembrane region" description="Helical" evidence="9">
    <location>
        <begin position="799"/>
        <end position="823"/>
    </location>
</feature>
<comment type="subcellular location">
    <subcellularLocation>
        <location evidence="1">Membrane</location>
        <topology evidence="1">Multi-pass membrane protein</topology>
    </subcellularLocation>
</comment>
<dbReference type="InterPro" id="IPR003439">
    <property type="entry name" value="ABC_transporter-like_ATP-bd"/>
</dbReference>
<evidence type="ECO:0000256" key="7">
    <source>
        <dbReference type="ARBA" id="ARBA00023136"/>
    </source>
</evidence>
<evidence type="ECO:0000256" key="1">
    <source>
        <dbReference type="ARBA" id="ARBA00004141"/>
    </source>
</evidence>
<dbReference type="FunFam" id="1.20.1560.10:FF:000026">
    <property type="entry name" value="Multidrug resistance-associated protein lethal(2)03659"/>
    <property type="match status" value="1"/>
</dbReference>
<evidence type="ECO:0000256" key="9">
    <source>
        <dbReference type="SAM" id="Phobius"/>
    </source>
</evidence>
<feature type="transmembrane region" description="Helical" evidence="9">
    <location>
        <begin position="316"/>
        <end position="341"/>
    </location>
</feature>
<feature type="transmembrane region" description="Helical" evidence="9">
    <location>
        <begin position="237"/>
        <end position="255"/>
    </location>
</feature>
<dbReference type="PANTHER" id="PTHR24223:SF448">
    <property type="entry name" value="FI20146P1-RELATED"/>
    <property type="match status" value="1"/>
</dbReference>
<evidence type="ECO:0000256" key="6">
    <source>
        <dbReference type="ARBA" id="ARBA00022989"/>
    </source>
</evidence>
<dbReference type="Pfam" id="PF00664">
    <property type="entry name" value="ABC_membrane"/>
    <property type="match status" value="2"/>
</dbReference>
<dbReference type="Gene3D" id="3.40.50.300">
    <property type="entry name" value="P-loop containing nucleotide triphosphate hydrolases"/>
    <property type="match status" value="2"/>
</dbReference>
<dbReference type="SUPFAM" id="SSF90123">
    <property type="entry name" value="ABC transporter transmembrane region"/>
    <property type="match status" value="2"/>
</dbReference>
<dbReference type="PANTHER" id="PTHR24223">
    <property type="entry name" value="ATP-BINDING CASSETTE SUB-FAMILY C"/>
    <property type="match status" value="1"/>
</dbReference>
<dbReference type="GO" id="GO:0140359">
    <property type="term" value="F:ABC-type transporter activity"/>
    <property type="evidence" value="ECO:0007669"/>
    <property type="project" value="InterPro"/>
</dbReference>
<evidence type="ECO:0000259" key="11">
    <source>
        <dbReference type="PROSITE" id="PS50929"/>
    </source>
</evidence>
<feature type="transmembrane region" description="Helical" evidence="9">
    <location>
        <begin position="1007"/>
        <end position="1025"/>
    </location>
</feature>
<feature type="domain" description="ABC transporter" evidence="10">
    <location>
        <begin position="441"/>
        <end position="664"/>
    </location>
</feature>
<dbReference type="CDD" id="cd03250">
    <property type="entry name" value="ABCC_MRP_domain1"/>
    <property type="match status" value="1"/>
</dbReference>
<evidence type="ECO:0000313" key="12">
    <source>
        <dbReference type="EnsemblMetazoa" id="XP_016664300.1"/>
    </source>
</evidence>
<dbReference type="InterPro" id="IPR011527">
    <property type="entry name" value="ABC1_TM_dom"/>
</dbReference>
<dbReference type="RefSeq" id="XP_008188568.1">
    <property type="nucleotide sequence ID" value="XM_008190346.2"/>
</dbReference>
<feature type="domain" description="ABC transmembrane type-1" evidence="11">
    <location>
        <begin position="97"/>
        <end position="372"/>
    </location>
</feature>
<protein>
    <recommendedName>
        <fullName evidence="14">Multidrug resistance-associated protein lethal(2)03659</fullName>
    </recommendedName>
</protein>
<dbReference type="PROSITE" id="PS00211">
    <property type="entry name" value="ABC_TRANSPORTER_1"/>
    <property type="match status" value="2"/>
</dbReference>
<dbReference type="SUPFAM" id="SSF52540">
    <property type="entry name" value="P-loop containing nucleoside triphosphate hydrolases"/>
    <property type="match status" value="2"/>
</dbReference>
<feature type="transmembrane region" description="Helical" evidence="9">
    <location>
        <begin position="743"/>
        <end position="768"/>
    </location>
</feature>
<reference evidence="12" key="2">
    <citation type="submission" date="2022-06" db="UniProtKB">
        <authorList>
            <consortium name="EnsemblMetazoa"/>
        </authorList>
    </citation>
    <scope>IDENTIFICATION</scope>
</reference>
<keyword evidence="4" id="KW-0547">Nucleotide-binding</keyword>
<dbReference type="InterPro" id="IPR050173">
    <property type="entry name" value="ABC_transporter_C-like"/>
</dbReference>
<keyword evidence="7 9" id="KW-0472">Membrane</keyword>
<dbReference type="InterPro" id="IPR036640">
    <property type="entry name" value="ABC1_TM_sf"/>
</dbReference>
<feature type="domain" description="ABC transporter" evidence="10">
    <location>
        <begin position="1075"/>
        <end position="1308"/>
    </location>
</feature>
<dbReference type="Pfam" id="PF00005">
    <property type="entry name" value="ABC_tran"/>
    <property type="match status" value="2"/>
</dbReference>
<keyword evidence="5" id="KW-0067">ATP-binding</keyword>
<dbReference type="SMART" id="SM00382">
    <property type="entry name" value="AAA"/>
    <property type="match status" value="2"/>
</dbReference>
<dbReference type="InterPro" id="IPR027417">
    <property type="entry name" value="P-loop_NTPase"/>
</dbReference>
<keyword evidence="6 9" id="KW-1133">Transmembrane helix</keyword>
<keyword evidence="3 9" id="KW-0812">Transmembrane</keyword>
<accession>A0A8R2H9Y3</accession>
<dbReference type="KEGG" id="api:100166328"/>
<feature type="domain" description="ABC transmembrane type-1" evidence="11">
    <location>
        <begin position="744"/>
        <end position="1037"/>
    </location>
</feature>
<dbReference type="GO" id="GO:0016020">
    <property type="term" value="C:membrane"/>
    <property type="evidence" value="ECO:0007669"/>
    <property type="project" value="UniProtKB-SubCell"/>
</dbReference>
<sequence>MDSNYKCKRPKHPRANANVFEIISYSWMLDLFKIVLKRDIEINDLYIPLNEHTSSTLGNDLEKKWRQELVVANNGKRKPSLLKALYMLFGTKIMFRGLILAISEIIFKMFQPILIGRLLLYFNTEGQKTTDVEQAYMYAACLTICTLVSMVLYHVPQVDMIHYGMKMRIACCSIIFRKAMRLSNTSLGETSVGRVVNLLSNDVNRFDKALFFLHFLWISPLQTIVVSYFLWQEIGVSAIFGVATLIMFIPLQVWFGKKISILRLRTAIRTDERVHLMNEIISGIQVIKMYTWEKPFEYLVQCARKMEIKQIRGSSYITAVFVSCTVFHSRVALFFSILAYVVLGNYITAQKVFVIASYYNILRVSLTVFFPQAIAQIAELLMTIKRIQIFLSYEEKNCKVVNLSKSENVTTNNGAKKPTINSASITTNTNSEMMQSNYLRIDISNATAKWTQNETENCLRHINLTVSSGQLVAIIGPVGAGKSSLMQAILRELPLSEGRISVNGIVSYASQEPWLFVGSVKKNILFGSPIDEHRYKQVIQVCALKSDFEQFPYGDETIVGERGVTLSGGQRARINLARAVYKQADIYLLDDPLSAVDTRVGSHLFEKCIKGFLKDKTCILITHQIQYLTSVEKIVLVENANIKSESTYEELQTSNLNFAKLLHSSKEMISTTHNTLNVRKKSEPQLIVDRQVSETSVRSPVDESKSHQNKLKPTEVIETRTLGNISHTVYMSYLFAGGRKCKILFFILVCIFTQVLMSLGDSWISYWVNLEEHVFRNVINVADNKLIWWSISRQTCINVFAATIVIMIITAVIRSVLFVSVCMKASMTLHNNMFKALTKATIYFFNTNPSGRILNRFSKDIGTIDDLLPLNLMDCIHNGLAALGVFIVVGIVNVYMTIAAFVLAFIFYKIMIYYLLLSRSVKRLEGITRSPVFTHLNATLQGLTTIRAFDAEEILTREFDNHQDLHSSAWYLFISLSRGFAFWLDIICLLYVSAVTFSFVAIGNGVFGGNVGLAISQAFALQGMLQWGMRQMAELENNMTAVERVLEYTNITQEDAIEPTVDNKQSPNWPSKGQIIFKNFYLRYGPDTSYVLNNLNINIESMQKVGIVGRTGAGKSSLISALFRLAFNKGNIIIDGIEIHGLGLNKLRSKLSIIPQEPVLFSGTMRKNLDPFDEYPDHILWNALEEVELKNVIEELPNALDSKMSENGSNFSVGQRQLICLARAIVRNNKILVLDEATANVDPQTDALIQMAIRTKFRTCTVLTIAHRLNTVMDSDKVLVMDKGKIAEFDHPHNLLQNKGVFYKMVEQTGPATSDFLHRIAEESYHALSLGTEPASESSVNEADGISAKHI</sequence>
<dbReference type="FunFam" id="3.40.50.300:FF:000482">
    <property type="entry name" value="Multidrug resistance-associated protein member 4"/>
    <property type="match status" value="1"/>
</dbReference>
<evidence type="ECO:0000256" key="5">
    <source>
        <dbReference type="ARBA" id="ARBA00022840"/>
    </source>
</evidence>
<evidence type="ECO:0000256" key="2">
    <source>
        <dbReference type="ARBA" id="ARBA00022448"/>
    </source>
</evidence>
<keyword evidence="13" id="KW-1185">Reference proteome</keyword>
<dbReference type="EnsemblMetazoa" id="XM_016808811.2">
    <property type="protein sequence ID" value="XP_016664300.1"/>
    <property type="gene ID" value="LOC100166328"/>
</dbReference>
<dbReference type="InterPro" id="IPR017871">
    <property type="entry name" value="ABC_transporter-like_CS"/>
</dbReference>
<evidence type="ECO:0000256" key="8">
    <source>
        <dbReference type="SAM" id="MobiDB-lite"/>
    </source>
</evidence>
<dbReference type="GO" id="GO:0005524">
    <property type="term" value="F:ATP binding"/>
    <property type="evidence" value="ECO:0007669"/>
    <property type="project" value="UniProtKB-KW"/>
</dbReference>